<dbReference type="InterPro" id="IPR002751">
    <property type="entry name" value="CbiM/NikMN"/>
</dbReference>
<keyword evidence="2" id="KW-0813">Transport</keyword>
<evidence type="ECO:0000256" key="2">
    <source>
        <dbReference type="ARBA" id="ARBA00022448"/>
    </source>
</evidence>
<dbReference type="GO" id="GO:0000041">
    <property type="term" value="P:transition metal ion transport"/>
    <property type="evidence" value="ECO:0007669"/>
    <property type="project" value="InterPro"/>
</dbReference>
<evidence type="ECO:0008006" key="9">
    <source>
        <dbReference type="Google" id="ProtNLM"/>
    </source>
</evidence>
<feature type="transmembrane region" description="Helical" evidence="7">
    <location>
        <begin position="12"/>
        <end position="33"/>
    </location>
</feature>
<gene>
    <name evidence="8" type="ORF">LCGC14_0109990</name>
</gene>
<dbReference type="GO" id="GO:0005886">
    <property type="term" value="C:plasma membrane"/>
    <property type="evidence" value="ECO:0007669"/>
    <property type="project" value="UniProtKB-SubCell"/>
</dbReference>
<dbReference type="Gene3D" id="1.10.1760.20">
    <property type="match status" value="1"/>
</dbReference>
<keyword evidence="3" id="KW-1003">Cell membrane</keyword>
<keyword evidence="5 7" id="KW-1133">Transmembrane helix</keyword>
<sequence length="226" mass="24878">MLAASLLTSIQLISALVLYAGIVLWALACVPWVELIADARRQHLLFGSVFLLCVLWMVRREFDNGLTFHFIGVTAVALLLDWPLAILAGTLSQVALVLLGFDDALAFGINGWLRVLVPVAVTMLISQTLERFKPTNLFSYIFVSGFLAGGLAAMTTILLGMGLLAWSGHLASPDTAFEFIGYMLLVLFPEAFINGTVITALVVFSPEWVETFDSDRYFQEPFDPDR</sequence>
<accession>A0A0F9XRJ4</accession>
<dbReference type="AlphaFoldDB" id="A0A0F9XRJ4"/>
<feature type="transmembrane region" description="Helical" evidence="7">
    <location>
        <begin position="104"/>
        <end position="125"/>
    </location>
</feature>
<comment type="caution">
    <text evidence="8">The sequence shown here is derived from an EMBL/GenBank/DDBJ whole genome shotgun (WGS) entry which is preliminary data.</text>
</comment>
<feature type="transmembrane region" description="Helical" evidence="7">
    <location>
        <begin position="137"/>
        <end position="167"/>
    </location>
</feature>
<evidence type="ECO:0000256" key="1">
    <source>
        <dbReference type="ARBA" id="ARBA00004651"/>
    </source>
</evidence>
<evidence type="ECO:0000256" key="5">
    <source>
        <dbReference type="ARBA" id="ARBA00022989"/>
    </source>
</evidence>
<evidence type="ECO:0000313" key="8">
    <source>
        <dbReference type="EMBL" id="KKO02137.1"/>
    </source>
</evidence>
<evidence type="ECO:0000256" key="7">
    <source>
        <dbReference type="SAM" id="Phobius"/>
    </source>
</evidence>
<keyword evidence="6 7" id="KW-0472">Membrane</keyword>
<reference evidence="8" key="1">
    <citation type="journal article" date="2015" name="Nature">
        <title>Complex archaea that bridge the gap between prokaryotes and eukaryotes.</title>
        <authorList>
            <person name="Spang A."/>
            <person name="Saw J.H."/>
            <person name="Jorgensen S.L."/>
            <person name="Zaremba-Niedzwiedzka K."/>
            <person name="Martijn J."/>
            <person name="Lind A.E."/>
            <person name="van Eijk R."/>
            <person name="Schleper C."/>
            <person name="Guy L."/>
            <person name="Ettema T.J."/>
        </authorList>
    </citation>
    <scope>NUCLEOTIDE SEQUENCE</scope>
</reference>
<name>A0A0F9XRJ4_9ZZZZ</name>
<evidence type="ECO:0000256" key="4">
    <source>
        <dbReference type="ARBA" id="ARBA00022692"/>
    </source>
</evidence>
<proteinExistence type="predicted"/>
<comment type="subcellular location">
    <subcellularLocation>
        <location evidence="1">Cell membrane</location>
        <topology evidence="1">Multi-pass membrane protein</topology>
    </subcellularLocation>
</comment>
<keyword evidence="4 7" id="KW-0812">Transmembrane</keyword>
<feature type="transmembrane region" description="Helical" evidence="7">
    <location>
        <begin position="179"/>
        <end position="204"/>
    </location>
</feature>
<evidence type="ECO:0000256" key="6">
    <source>
        <dbReference type="ARBA" id="ARBA00023136"/>
    </source>
</evidence>
<feature type="transmembrane region" description="Helical" evidence="7">
    <location>
        <begin position="70"/>
        <end position="98"/>
    </location>
</feature>
<evidence type="ECO:0000256" key="3">
    <source>
        <dbReference type="ARBA" id="ARBA00022475"/>
    </source>
</evidence>
<protein>
    <recommendedName>
        <fullName evidence="9">Cobalt transport protein CbiM</fullName>
    </recommendedName>
</protein>
<dbReference type="Pfam" id="PF01891">
    <property type="entry name" value="CbiM"/>
    <property type="match status" value="1"/>
</dbReference>
<organism evidence="8">
    <name type="scientific">marine sediment metagenome</name>
    <dbReference type="NCBI Taxonomy" id="412755"/>
    <lineage>
        <taxon>unclassified sequences</taxon>
        <taxon>metagenomes</taxon>
        <taxon>ecological metagenomes</taxon>
    </lineage>
</organism>
<feature type="transmembrane region" description="Helical" evidence="7">
    <location>
        <begin position="39"/>
        <end position="58"/>
    </location>
</feature>
<dbReference type="EMBL" id="LAZR01000032">
    <property type="protein sequence ID" value="KKO02137.1"/>
    <property type="molecule type" value="Genomic_DNA"/>
</dbReference>